<feature type="coiled-coil region" evidence="1">
    <location>
        <begin position="156"/>
        <end position="183"/>
    </location>
</feature>
<keyword evidence="2" id="KW-1133">Transmembrane helix</keyword>
<accession>A0A4V2UTY9</accession>
<dbReference type="EMBL" id="SMAD01000003">
    <property type="protein sequence ID" value="TCS88312.1"/>
    <property type="molecule type" value="Genomic_DNA"/>
</dbReference>
<dbReference type="AlphaFoldDB" id="A0A4V2UTY9"/>
<keyword evidence="2" id="KW-0472">Membrane</keyword>
<sequence>MKSNSYFFDRFMGSITLVNGVILSVVLWYFSFNFISKIFTGSILIAAILALAVEITKIITNYYASSFSIKGIESISGRVLNNFLRIFAVVLSSVFCLSEVSHMSNKPNIEKALTSEVAQVQDQLKSRREVLVESYSRRKEAIYEQIKILSDLRYPTQAQQQRLSELDQQLISVNEEEEEMLRQSNMELVSRQGTIQKQLVNDPSANNQKINDILFAMGVAPGPQYTSYYRYFTLISSILLTVFLEFASITTIRNFTKYLYDTKRYKL</sequence>
<feature type="transmembrane region" description="Helical" evidence="2">
    <location>
        <begin position="228"/>
        <end position="247"/>
    </location>
</feature>
<dbReference type="Proteomes" id="UP000295807">
    <property type="component" value="Unassembled WGS sequence"/>
</dbReference>
<evidence type="ECO:0000313" key="4">
    <source>
        <dbReference type="Proteomes" id="UP000295807"/>
    </source>
</evidence>
<proteinExistence type="predicted"/>
<comment type="caution">
    <text evidence="3">The sequence shown here is derived from an EMBL/GenBank/DDBJ whole genome shotgun (WGS) entry which is preliminary data.</text>
</comment>
<evidence type="ECO:0000256" key="2">
    <source>
        <dbReference type="SAM" id="Phobius"/>
    </source>
</evidence>
<gene>
    <name evidence="3" type="ORF">EDD80_103175</name>
</gene>
<keyword evidence="1" id="KW-0175">Coiled coil</keyword>
<feature type="transmembrane region" description="Helical" evidence="2">
    <location>
        <begin position="12"/>
        <end position="32"/>
    </location>
</feature>
<organism evidence="3 4">
    <name type="scientific">Anseongella ginsenosidimutans</name>
    <dbReference type="NCBI Taxonomy" id="496056"/>
    <lineage>
        <taxon>Bacteria</taxon>
        <taxon>Pseudomonadati</taxon>
        <taxon>Bacteroidota</taxon>
        <taxon>Sphingobacteriia</taxon>
        <taxon>Sphingobacteriales</taxon>
        <taxon>Sphingobacteriaceae</taxon>
        <taxon>Anseongella</taxon>
    </lineage>
</organism>
<evidence type="ECO:0000313" key="3">
    <source>
        <dbReference type="EMBL" id="TCS88312.1"/>
    </source>
</evidence>
<keyword evidence="2" id="KW-0812">Transmembrane</keyword>
<evidence type="ECO:0000256" key="1">
    <source>
        <dbReference type="SAM" id="Coils"/>
    </source>
</evidence>
<keyword evidence="4" id="KW-1185">Reference proteome</keyword>
<reference evidence="3 4" key="1">
    <citation type="submission" date="2019-03" db="EMBL/GenBank/DDBJ databases">
        <title>Genomic Encyclopedia of Type Strains, Phase IV (KMG-IV): sequencing the most valuable type-strain genomes for metagenomic binning, comparative biology and taxonomic classification.</title>
        <authorList>
            <person name="Goeker M."/>
        </authorList>
    </citation>
    <scope>NUCLEOTIDE SEQUENCE [LARGE SCALE GENOMIC DNA]</scope>
    <source>
        <strain evidence="3 4">DSM 21100</strain>
    </source>
</reference>
<dbReference type="RefSeq" id="WP_132128531.1">
    <property type="nucleotide sequence ID" value="NZ_CP042432.1"/>
</dbReference>
<name>A0A4V2UTY9_9SPHI</name>
<protein>
    <recommendedName>
        <fullName evidence="5">DUF4407 domain-containing protein</fullName>
    </recommendedName>
</protein>
<feature type="transmembrane region" description="Helical" evidence="2">
    <location>
        <begin position="38"/>
        <end position="59"/>
    </location>
</feature>
<evidence type="ECO:0008006" key="5">
    <source>
        <dbReference type="Google" id="ProtNLM"/>
    </source>
</evidence>